<name>A0A150PUZ7_SORCE</name>
<gene>
    <name evidence="1" type="ORF">BE08_35545</name>
</gene>
<accession>A0A150PUZ7</accession>
<evidence type="ECO:0000313" key="1">
    <source>
        <dbReference type="EMBL" id="KYF59545.1"/>
    </source>
</evidence>
<evidence type="ECO:0000313" key="2">
    <source>
        <dbReference type="Proteomes" id="UP000075420"/>
    </source>
</evidence>
<dbReference type="PANTHER" id="PTHR36455">
    <property type="match status" value="1"/>
</dbReference>
<dbReference type="Proteomes" id="UP000075420">
    <property type="component" value="Unassembled WGS sequence"/>
</dbReference>
<organism evidence="1 2">
    <name type="scientific">Sorangium cellulosum</name>
    <name type="common">Polyangium cellulosum</name>
    <dbReference type="NCBI Taxonomy" id="56"/>
    <lineage>
        <taxon>Bacteria</taxon>
        <taxon>Pseudomonadati</taxon>
        <taxon>Myxococcota</taxon>
        <taxon>Polyangia</taxon>
        <taxon>Polyangiales</taxon>
        <taxon>Polyangiaceae</taxon>
        <taxon>Sorangium</taxon>
    </lineage>
</organism>
<dbReference type="Pfam" id="PF05717">
    <property type="entry name" value="TnpB_IS66"/>
    <property type="match status" value="1"/>
</dbReference>
<dbReference type="AlphaFoldDB" id="A0A150PUZ7"/>
<dbReference type="EMBL" id="JELY01000397">
    <property type="protein sequence ID" value="KYF59545.1"/>
    <property type="molecule type" value="Genomic_DNA"/>
</dbReference>
<proteinExistence type="predicted"/>
<reference evidence="1 2" key="1">
    <citation type="submission" date="2014-02" db="EMBL/GenBank/DDBJ databases">
        <title>The small core and large imbalanced accessory genome model reveals a collaborative survival strategy of Sorangium cellulosum strains in nature.</title>
        <authorList>
            <person name="Han K."/>
            <person name="Peng R."/>
            <person name="Blom J."/>
            <person name="Li Y.-Z."/>
        </authorList>
    </citation>
    <scope>NUCLEOTIDE SEQUENCE [LARGE SCALE GENOMIC DNA]</scope>
    <source>
        <strain evidence="1 2">So0157-25</strain>
    </source>
</reference>
<protein>
    <submittedName>
        <fullName evidence="1">Transposase</fullName>
    </submittedName>
</protein>
<dbReference type="NCBIfam" id="NF033819">
    <property type="entry name" value="IS66_TnpB"/>
    <property type="match status" value="1"/>
</dbReference>
<dbReference type="InterPro" id="IPR008878">
    <property type="entry name" value="Transposase_IS66_Orf2"/>
</dbReference>
<dbReference type="PANTHER" id="PTHR36455:SF1">
    <property type="entry name" value="BLR8292 PROTEIN"/>
    <property type="match status" value="1"/>
</dbReference>
<sequence>MLTLPPSVRVYVAAEPADLRKSFDGLSSLVTQRFGTDPLCGHLFVFRNRRGDQIRVLFWDRTGYAIFAKKLARGRFHLARDLPKGATHVEVEAAELSLMLEGIDLSQAVRRKRWRPGVRNIDVTKQRLMDARGLDIQPAR</sequence>
<comment type="caution">
    <text evidence="1">The sequence shown here is derived from an EMBL/GenBank/DDBJ whole genome shotgun (WGS) entry which is preliminary data.</text>
</comment>